<dbReference type="SUPFAM" id="SSF56925">
    <property type="entry name" value="OMPA-like"/>
    <property type="match status" value="1"/>
</dbReference>
<comment type="caution">
    <text evidence="1">The sequence shown here is derived from an EMBL/GenBank/DDBJ whole genome shotgun (WGS) entry which is preliminary data.</text>
</comment>
<evidence type="ECO:0000313" key="1">
    <source>
        <dbReference type="EMBL" id="KKM05095.1"/>
    </source>
</evidence>
<sequence length="182" mass="21108">EIFEILCKNQLKLLITALFLDLSSYNYSYFIQPYSSQLIFTFNISDNFRMELDLGFQRVNYHDDDNDHTRKENQLSAGVGGYGLVLKSPICFYYGMKLGYVHYLENAEYTTTSKTTGKGVKIGPVMGLDYFISSHFSIGTEFRLMYAAELRTSNQNVENNTTRDVRYKNLNTIAGLKFRFYF</sequence>
<dbReference type="Gene3D" id="2.40.160.20">
    <property type="match status" value="1"/>
</dbReference>
<feature type="non-terminal residue" evidence="1">
    <location>
        <position position="1"/>
    </location>
</feature>
<dbReference type="AlphaFoldDB" id="A0A0F9H219"/>
<organism evidence="1">
    <name type="scientific">marine sediment metagenome</name>
    <dbReference type="NCBI Taxonomy" id="412755"/>
    <lineage>
        <taxon>unclassified sequences</taxon>
        <taxon>metagenomes</taxon>
        <taxon>ecological metagenomes</taxon>
    </lineage>
</organism>
<reference evidence="1" key="1">
    <citation type="journal article" date="2015" name="Nature">
        <title>Complex archaea that bridge the gap between prokaryotes and eukaryotes.</title>
        <authorList>
            <person name="Spang A."/>
            <person name="Saw J.H."/>
            <person name="Jorgensen S.L."/>
            <person name="Zaremba-Niedzwiedzka K."/>
            <person name="Martijn J."/>
            <person name="Lind A.E."/>
            <person name="van Eijk R."/>
            <person name="Schleper C."/>
            <person name="Guy L."/>
            <person name="Ettema T.J."/>
        </authorList>
    </citation>
    <scope>NUCLEOTIDE SEQUENCE</scope>
</reference>
<dbReference type="EMBL" id="LAZR01016302">
    <property type="protein sequence ID" value="KKM05095.1"/>
    <property type="molecule type" value="Genomic_DNA"/>
</dbReference>
<proteinExistence type="predicted"/>
<name>A0A0F9H219_9ZZZZ</name>
<gene>
    <name evidence="1" type="ORF">LCGC14_1757610</name>
</gene>
<protein>
    <recommendedName>
        <fullName evidence="2">Outer membrane protein beta-barrel domain-containing protein</fullName>
    </recommendedName>
</protein>
<evidence type="ECO:0008006" key="2">
    <source>
        <dbReference type="Google" id="ProtNLM"/>
    </source>
</evidence>
<dbReference type="InterPro" id="IPR011250">
    <property type="entry name" value="OMP/PagP_B-barrel"/>
</dbReference>
<accession>A0A0F9H219</accession>